<evidence type="ECO:0008006" key="4">
    <source>
        <dbReference type="Google" id="ProtNLM"/>
    </source>
</evidence>
<proteinExistence type="predicted"/>
<dbReference type="RefSeq" id="WP_225699224.1">
    <property type="nucleotide sequence ID" value="NZ_JAIXNE010000006.1"/>
</dbReference>
<feature type="chain" id="PRO_5040928142" description="Outer membrane protein beta-barrel domain-containing protein" evidence="1">
    <location>
        <begin position="26"/>
        <end position="158"/>
    </location>
</feature>
<reference evidence="2" key="1">
    <citation type="submission" date="2021-09" db="EMBL/GenBank/DDBJ databases">
        <title>Fulvivirga sp. isolated from coastal sediment.</title>
        <authorList>
            <person name="Yu H."/>
        </authorList>
    </citation>
    <scope>NUCLEOTIDE SEQUENCE</scope>
    <source>
        <strain evidence="2">1062</strain>
    </source>
</reference>
<gene>
    <name evidence="2" type="ORF">LDX50_26055</name>
</gene>
<keyword evidence="1" id="KW-0732">Signal</keyword>
<evidence type="ECO:0000256" key="1">
    <source>
        <dbReference type="SAM" id="SignalP"/>
    </source>
</evidence>
<dbReference type="Proteomes" id="UP001139409">
    <property type="component" value="Unassembled WGS sequence"/>
</dbReference>
<name>A0A9X1L0Z2_9BACT</name>
<protein>
    <recommendedName>
        <fullName evidence="4">Outer membrane protein beta-barrel domain-containing protein</fullName>
    </recommendedName>
</protein>
<accession>A0A9X1L0Z2</accession>
<evidence type="ECO:0000313" key="3">
    <source>
        <dbReference type="Proteomes" id="UP001139409"/>
    </source>
</evidence>
<dbReference type="EMBL" id="JAIXNE010000006">
    <property type="protein sequence ID" value="MCA6078364.1"/>
    <property type="molecule type" value="Genomic_DNA"/>
</dbReference>
<keyword evidence="3" id="KW-1185">Reference proteome</keyword>
<feature type="signal peptide" evidence="1">
    <location>
        <begin position="1"/>
        <end position="25"/>
    </location>
</feature>
<dbReference type="AlphaFoldDB" id="A0A9X1L0Z2"/>
<evidence type="ECO:0000313" key="2">
    <source>
        <dbReference type="EMBL" id="MCA6078364.1"/>
    </source>
</evidence>
<comment type="caution">
    <text evidence="2">The sequence shown here is derived from an EMBL/GenBank/DDBJ whole genome shotgun (WGS) entry which is preliminary data.</text>
</comment>
<sequence>MKTFKTSIAALVIGFVFLFPSESKAQSNWEIGARFGDIAFAIDATIPIAAKPRLHPTIYISNRFGVGGYFDWMFALSGGPKGLKFYPGFGPEFWFENSFDFHIAGDFGMEYSFDFPLTVGIDWRPGFRVTEGFKFKSSNWGITARFRIGEGVKFQSAD</sequence>
<organism evidence="2 3">
    <name type="scientific">Fulvivirga sedimenti</name>
    <dbReference type="NCBI Taxonomy" id="2879465"/>
    <lineage>
        <taxon>Bacteria</taxon>
        <taxon>Pseudomonadati</taxon>
        <taxon>Bacteroidota</taxon>
        <taxon>Cytophagia</taxon>
        <taxon>Cytophagales</taxon>
        <taxon>Fulvivirgaceae</taxon>
        <taxon>Fulvivirga</taxon>
    </lineage>
</organism>